<dbReference type="Proteomes" id="UP001165740">
    <property type="component" value="Chromosome 10"/>
</dbReference>
<accession>A0A2C9JN98</accession>
<dbReference type="VEuPathDB" id="VectorBase:BGLB005193"/>
<dbReference type="GO" id="GO:0033566">
    <property type="term" value="P:gamma-tubulin complex localization"/>
    <property type="evidence" value="ECO:0007669"/>
    <property type="project" value="InterPro"/>
</dbReference>
<proteinExistence type="inferred from homology"/>
<evidence type="ECO:0000313" key="6">
    <source>
        <dbReference type="Proteomes" id="UP000076420"/>
    </source>
</evidence>
<keyword evidence="7" id="KW-1185">Reference proteome</keyword>
<name>A0A2C9JN98_BIOGL</name>
<keyword evidence="4" id="KW-0206">Cytoskeleton</keyword>
<dbReference type="GO" id="GO:0031021">
    <property type="term" value="C:interphase microtubule organizing center"/>
    <property type="evidence" value="ECO:0007669"/>
    <property type="project" value="TreeGrafter"/>
</dbReference>
<dbReference type="OrthoDB" id="48571at2759"/>
<dbReference type="Pfam" id="PF12554">
    <property type="entry name" value="MOZART1"/>
    <property type="match status" value="1"/>
</dbReference>
<dbReference type="PANTHER" id="PTHR28520">
    <property type="entry name" value="MITOTIC-SPINDLE ORGANIZING PROTEIN 1"/>
    <property type="match status" value="1"/>
</dbReference>
<protein>
    <submittedName>
        <fullName evidence="8">Mitotic-spindle organizing protein 1-like</fullName>
    </submittedName>
</protein>
<evidence type="ECO:0000313" key="7">
    <source>
        <dbReference type="Proteomes" id="UP001165740"/>
    </source>
</evidence>
<reference evidence="5" key="1">
    <citation type="submission" date="2020-05" db="UniProtKB">
        <authorList>
            <consortium name="EnsemblMetazoa"/>
        </authorList>
    </citation>
    <scope>IDENTIFICATION</scope>
    <source>
        <strain evidence="5">BB02</strain>
    </source>
</reference>
<dbReference type="GO" id="GO:0090307">
    <property type="term" value="P:mitotic spindle assembly"/>
    <property type="evidence" value="ECO:0007669"/>
    <property type="project" value="TreeGrafter"/>
</dbReference>
<comment type="subcellular location">
    <subcellularLocation>
        <location evidence="1">Cytoplasm</location>
        <location evidence="1">Cytoskeleton</location>
        <location evidence="1">Microtubule organizing center</location>
    </subcellularLocation>
</comment>
<dbReference type="GO" id="GO:0005819">
    <property type="term" value="C:spindle"/>
    <property type="evidence" value="ECO:0007669"/>
    <property type="project" value="TreeGrafter"/>
</dbReference>
<evidence type="ECO:0000256" key="3">
    <source>
        <dbReference type="ARBA" id="ARBA00022490"/>
    </source>
</evidence>
<evidence type="ECO:0000256" key="2">
    <source>
        <dbReference type="ARBA" id="ARBA00011015"/>
    </source>
</evidence>
<dbReference type="VEuPathDB" id="VectorBase:BGLAX_044492"/>
<dbReference type="GeneID" id="106060935"/>
<keyword evidence="3" id="KW-0963">Cytoplasm</keyword>
<evidence type="ECO:0000256" key="1">
    <source>
        <dbReference type="ARBA" id="ARBA00004267"/>
    </source>
</evidence>
<comment type="similarity">
    <text evidence="2">Belongs to the MOZART1 family.</text>
</comment>
<dbReference type="OMA" id="LSICVGM"/>
<evidence type="ECO:0000313" key="8">
    <source>
        <dbReference type="RefSeq" id="XP_013074423.1"/>
    </source>
</evidence>
<reference evidence="8" key="2">
    <citation type="submission" date="2025-04" db="UniProtKB">
        <authorList>
            <consortium name="RefSeq"/>
        </authorList>
    </citation>
    <scope>IDENTIFICATION</scope>
</reference>
<sequence>MSSNAKSKMPAPAETLDILMEISRMLNTGLDEETLVVCLRLCENGINPEALSEVIRELRRESASIIAIESGDTTSANYTGRS</sequence>
<dbReference type="GO" id="GO:0000931">
    <property type="term" value="C:gamma-tubulin ring complex"/>
    <property type="evidence" value="ECO:0007669"/>
    <property type="project" value="InterPro"/>
</dbReference>
<dbReference type="InterPro" id="IPR022214">
    <property type="entry name" value="MZT1"/>
</dbReference>
<dbReference type="GO" id="GO:0051415">
    <property type="term" value="P:microtubule nucleation by interphase microtubule organizing center"/>
    <property type="evidence" value="ECO:0007669"/>
    <property type="project" value="TreeGrafter"/>
</dbReference>
<organism evidence="5 6">
    <name type="scientific">Biomphalaria glabrata</name>
    <name type="common">Bloodfluke planorb</name>
    <name type="synonym">Freshwater snail</name>
    <dbReference type="NCBI Taxonomy" id="6526"/>
    <lineage>
        <taxon>Eukaryota</taxon>
        <taxon>Metazoa</taxon>
        <taxon>Spiralia</taxon>
        <taxon>Lophotrochozoa</taxon>
        <taxon>Mollusca</taxon>
        <taxon>Gastropoda</taxon>
        <taxon>Heterobranchia</taxon>
        <taxon>Euthyneura</taxon>
        <taxon>Panpulmonata</taxon>
        <taxon>Hygrophila</taxon>
        <taxon>Lymnaeoidea</taxon>
        <taxon>Planorbidae</taxon>
        <taxon>Biomphalaria</taxon>
    </lineage>
</organism>
<evidence type="ECO:0000256" key="4">
    <source>
        <dbReference type="ARBA" id="ARBA00023212"/>
    </source>
</evidence>
<dbReference type="RefSeq" id="XP_013074423.1">
    <property type="nucleotide sequence ID" value="XM_013218969.2"/>
</dbReference>
<dbReference type="Proteomes" id="UP000076420">
    <property type="component" value="Unassembled WGS sequence"/>
</dbReference>
<dbReference type="STRING" id="6526.A0A2C9JN98"/>
<dbReference type="AlphaFoldDB" id="A0A2C9JN98"/>
<dbReference type="GO" id="GO:0005813">
    <property type="term" value="C:centrosome"/>
    <property type="evidence" value="ECO:0007669"/>
    <property type="project" value="TreeGrafter"/>
</dbReference>
<evidence type="ECO:0000313" key="5">
    <source>
        <dbReference type="EnsemblMetazoa" id="BGLB005193-PB"/>
    </source>
</evidence>
<gene>
    <name evidence="5" type="primary">106060935</name>
    <name evidence="8" type="synonym">LOC106060935</name>
</gene>
<dbReference type="EnsemblMetazoa" id="BGLB005193-RB">
    <property type="protein sequence ID" value="BGLB005193-PB"/>
    <property type="gene ID" value="BGLB005193"/>
</dbReference>
<dbReference type="PANTHER" id="PTHR28520:SF2">
    <property type="entry name" value="MITOTIC-SPINDLE ORGANIZING PROTEIN 1"/>
    <property type="match status" value="1"/>
</dbReference>
<dbReference type="KEGG" id="bgt:106060935"/>